<name>A0A2P2PQR6_RHIMU</name>
<sequence>MCSEVTSCWFTFNWNAHHTIGYINTCVEKFKNLNQKTPTTIPSGNSRTSEVLE</sequence>
<accession>A0A2P2PQR6</accession>
<organism evidence="1">
    <name type="scientific">Rhizophora mucronata</name>
    <name type="common">Asiatic mangrove</name>
    <dbReference type="NCBI Taxonomy" id="61149"/>
    <lineage>
        <taxon>Eukaryota</taxon>
        <taxon>Viridiplantae</taxon>
        <taxon>Streptophyta</taxon>
        <taxon>Embryophyta</taxon>
        <taxon>Tracheophyta</taxon>
        <taxon>Spermatophyta</taxon>
        <taxon>Magnoliopsida</taxon>
        <taxon>eudicotyledons</taxon>
        <taxon>Gunneridae</taxon>
        <taxon>Pentapetalae</taxon>
        <taxon>rosids</taxon>
        <taxon>fabids</taxon>
        <taxon>Malpighiales</taxon>
        <taxon>Rhizophoraceae</taxon>
        <taxon>Rhizophora</taxon>
    </lineage>
</organism>
<dbReference type="EMBL" id="GGEC01076616">
    <property type="protein sequence ID" value="MBX57100.1"/>
    <property type="molecule type" value="Transcribed_RNA"/>
</dbReference>
<proteinExistence type="predicted"/>
<reference evidence="1" key="1">
    <citation type="submission" date="2018-02" db="EMBL/GenBank/DDBJ databases">
        <title>Rhizophora mucronata_Transcriptome.</title>
        <authorList>
            <person name="Meera S.P."/>
            <person name="Sreeshan A."/>
            <person name="Augustine A."/>
        </authorList>
    </citation>
    <scope>NUCLEOTIDE SEQUENCE</scope>
    <source>
        <tissue evidence="1">Leaf</tissue>
    </source>
</reference>
<evidence type="ECO:0000313" key="1">
    <source>
        <dbReference type="EMBL" id="MBX57100.1"/>
    </source>
</evidence>
<protein>
    <submittedName>
        <fullName evidence="1">Uncharacterized protein</fullName>
    </submittedName>
</protein>
<dbReference type="AlphaFoldDB" id="A0A2P2PQR6"/>